<evidence type="ECO:0000313" key="4">
    <source>
        <dbReference type="Proteomes" id="UP001556367"/>
    </source>
</evidence>
<dbReference type="EMBL" id="JASNQZ010000001">
    <property type="protein sequence ID" value="KAL0961209.1"/>
    <property type="molecule type" value="Genomic_DNA"/>
</dbReference>
<keyword evidence="1" id="KW-0030">Aminoacyl-tRNA synthetase</keyword>
<name>A0ABR3K030_9AGAR</name>
<dbReference type="InterPro" id="IPR001278">
    <property type="entry name" value="Arg-tRNA-ligase"/>
</dbReference>
<comment type="caution">
    <text evidence="3">The sequence shown here is derived from an EMBL/GenBank/DDBJ whole genome shotgun (WGS) entry which is preliminary data.</text>
</comment>
<dbReference type="InterPro" id="IPR036695">
    <property type="entry name" value="Arg-tRNA-synth_N_sf"/>
</dbReference>
<proteinExistence type="inferred from homology"/>
<dbReference type="SUPFAM" id="SSF55190">
    <property type="entry name" value="Arginyl-tRNA synthetase (ArgRS), N-terminal 'additional' domain"/>
    <property type="match status" value="1"/>
</dbReference>
<dbReference type="InterPro" id="IPR035684">
    <property type="entry name" value="ArgRS_core"/>
</dbReference>
<sequence>MSTPVIDPDACILDAFRASVAQSISTILSVPYDAAFSAVDLGKKGVDFTVAVPRLRLKARPQDVTSKIAAEFSPSEYIERVVVDGVFAHFYSRTTALTRLVLDQIHTLSQQTLEYPFGRYGSNKSGEGRKVVVEFSSPNIAKPFHAGLLAVGYRKYGSEEKLTENPIMHLFDVYVAVNKDVKAEEAIGPSKTNDEAKDVFRRMEQGDEETLQLWQRFRTLSIEAYKKVYQRLNVSFDVYAGESLVTTANIATAMERLRNKNLLVEKYAWESKRDRDYKTEGAAPSDEKPAYAVDLSKWKMSKPVVQKADGTTIYMVRDIAGATQRFEQYQFDKMASILLLPFR</sequence>
<accession>A0ABR3K030</accession>
<dbReference type="SUPFAM" id="SSF52374">
    <property type="entry name" value="Nucleotidylyl transferase"/>
    <property type="match status" value="1"/>
</dbReference>
<dbReference type="PANTHER" id="PTHR11956:SF11">
    <property type="entry name" value="ARGININE--TRNA LIGASE, MITOCHONDRIAL-RELATED"/>
    <property type="match status" value="1"/>
</dbReference>
<keyword evidence="1" id="KW-0067">ATP-binding</keyword>
<dbReference type="Gene3D" id="3.30.1360.70">
    <property type="entry name" value="Arginyl tRNA synthetase N-terminal domain"/>
    <property type="match status" value="1"/>
</dbReference>
<dbReference type="Pfam" id="PF00750">
    <property type="entry name" value="tRNA-synt_1d"/>
    <property type="match status" value="2"/>
</dbReference>
<dbReference type="InterPro" id="IPR014729">
    <property type="entry name" value="Rossmann-like_a/b/a_fold"/>
</dbReference>
<keyword evidence="1" id="KW-0436">Ligase</keyword>
<gene>
    <name evidence="3" type="ORF">HGRIS_006177</name>
</gene>
<protein>
    <recommendedName>
        <fullName evidence="2">Arginyl-tRNA synthetase catalytic core domain-containing protein</fullName>
    </recommendedName>
</protein>
<keyword evidence="4" id="KW-1185">Reference proteome</keyword>
<feature type="domain" description="Arginyl-tRNA synthetase catalytic core" evidence="2">
    <location>
        <begin position="289"/>
        <end position="335"/>
    </location>
</feature>
<reference evidence="4" key="1">
    <citation type="submission" date="2024-06" db="EMBL/GenBank/DDBJ databases">
        <title>Multi-omics analyses provide insights into the biosynthesis of the anticancer antibiotic pleurotin in Hohenbuehelia grisea.</title>
        <authorList>
            <person name="Weaver J.A."/>
            <person name="Alberti F."/>
        </authorList>
    </citation>
    <scope>NUCLEOTIDE SEQUENCE [LARGE SCALE GENOMIC DNA]</scope>
    <source>
        <strain evidence="4">T-177</strain>
    </source>
</reference>
<organism evidence="3 4">
    <name type="scientific">Hohenbuehelia grisea</name>
    <dbReference type="NCBI Taxonomy" id="104357"/>
    <lineage>
        <taxon>Eukaryota</taxon>
        <taxon>Fungi</taxon>
        <taxon>Dikarya</taxon>
        <taxon>Basidiomycota</taxon>
        <taxon>Agaricomycotina</taxon>
        <taxon>Agaricomycetes</taxon>
        <taxon>Agaricomycetidae</taxon>
        <taxon>Agaricales</taxon>
        <taxon>Pleurotineae</taxon>
        <taxon>Pleurotaceae</taxon>
        <taxon>Hohenbuehelia</taxon>
    </lineage>
</organism>
<dbReference type="Proteomes" id="UP001556367">
    <property type="component" value="Unassembled WGS sequence"/>
</dbReference>
<dbReference type="Gene3D" id="3.40.50.620">
    <property type="entry name" value="HUPs"/>
    <property type="match status" value="1"/>
</dbReference>
<evidence type="ECO:0000259" key="2">
    <source>
        <dbReference type="Pfam" id="PF00750"/>
    </source>
</evidence>
<dbReference type="PRINTS" id="PR01038">
    <property type="entry name" value="TRNASYNTHARG"/>
</dbReference>
<comment type="similarity">
    <text evidence="1">Belongs to the class-I aminoacyl-tRNA synthetase family.</text>
</comment>
<dbReference type="PANTHER" id="PTHR11956">
    <property type="entry name" value="ARGINYL-TRNA SYNTHETASE"/>
    <property type="match status" value="1"/>
</dbReference>
<feature type="domain" description="Arginyl-tRNA synthetase catalytic core" evidence="2">
    <location>
        <begin position="147"/>
        <end position="266"/>
    </location>
</feature>
<keyword evidence="1" id="KW-0648">Protein biosynthesis</keyword>
<evidence type="ECO:0000256" key="1">
    <source>
        <dbReference type="RuleBase" id="RU363038"/>
    </source>
</evidence>
<evidence type="ECO:0000313" key="3">
    <source>
        <dbReference type="EMBL" id="KAL0961209.1"/>
    </source>
</evidence>
<keyword evidence="1" id="KW-0547">Nucleotide-binding</keyword>